<dbReference type="Proteomes" id="UP001066276">
    <property type="component" value="Chromosome 8"/>
</dbReference>
<reference evidence="1" key="1">
    <citation type="journal article" date="2022" name="bioRxiv">
        <title>Sequencing and chromosome-scale assembly of the giantPleurodeles waltlgenome.</title>
        <authorList>
            <person name="Brown T."/>
            <person name="Elewa A."/>
            <person name="Iarovenko S."/>
            <person name="Subramanian E."/>
            <person name="Araus A.J."/>
            <person name="Petzold A."/>
            <person name="Susuki M."/>
            <person name="Suzuki K.-i.T."/>
            <person name="Hayashi T."/>
            <person name="Toyoda A."/>
            <person name="Oliveira C."/>
            <person name="Osipova E."/>
            <person name="Leigh N.D."/>
            <person name="Simon A."/>
            <person name="Yun M.H."/>
        </authorList>
    </citation>
    <scope>NUCLEOTIDE SEQUENCE</scope>
    <source>
        <strain evidence="1">20211129_DDA</strain>
        <tissue evidence="1">Liver</tissue>
    </source>
</reference>
<feature type="non-terminal residue" evidence="1">
    <location>
        <position position="142"/>
    </location>
</feature>
<name>A0AAV7NFH2_PLEWA</name>
<organism evidence="1 2">
    <name type="scientific">Pleurodeles waltl</name>
    <name type="common">Iberian ribbed newt</name>
    <dbReference type="NCBI Taxonomy" id="8319"/>
    <lineage>
        <taxon>Eukaryota</taxon>
        <taxon>Metazoa</taxon>
        <taxon>Chordata</taxon>
        <taxon>Craniata</taxon>
        <taxon>Vertebrata</taxon>
        <taxon>Euteleostomi</taxon>
        <taxon>Amphibia</taxon>
        <taxon>Batrachia</taxon>
        <taxon>Caudata</taxon>
        <taxon>Salamandroidea</taxon>
        <taxon>Salamandridae</taxon>
        <taxon>Pleurodelinae</taxon>
        <taxon>Pleurodeles</taxon>
    </lineage>
</organism>
<dbReference type="AlphaFoldDB" id="A0AAV7NFH2"/>
<accession>A0AAV7NFH2</accession>
<dbReference type="EMBL" id="JANPWB010000012">
    <property type="protein sequence ID" value="KAJ1114822.1"/>
    <property type="molecule type" value="Genomic_DNA"/>
</dbReference>
<protein>
    <submittedName>
        <fullName evidence="1">Uncharacterized protein</fullName>
    </submittedName>
</protein>
<evidence type="ECO:0000313" key="1">
    <source>
        <dbReference type="EMBL" id="KAJ1114822.1"/>
    </source>
</evidence>
<evidence type="ECO:0000313" key="2">
    <source>
        <dbReference type="Proteomes" id="UP001066276"/>
    </source>
</evidence>
<proteinExistence type="predicted"/>
<comment type="caution">
    <text evidence="1">The sequence shown here is derived from an EMBL/GenBank/DDBJ whole genome shotgun (WGS) entry which is preliminary data.</text>
</comment>
<keyword evidence="2" id="KW-1185">Reference proteome</keyword>
<gene>
    <name evidence="1" type="ORF">NDU88_003053</name>
</gene>
<sequence length="142" mass="16113">MDNEVGDTQQALSDLNITQDLSVNSGFKPKSIFTPVLASDNTIDTFQRLVVEDLNKLEKKIDEGKSHISFNISKNERLALKNLSDNRDIVIKEADKGGNIVILNRLDYINEINRQLTDKTSYIELKDNPLSKIVQDLEILLR</sequence>